<accession>A0A413VJG3</accession>
<keyword evidence="4" id="KW-0408">Iron</keyword>
<dbReference type="Gene3D" id="3.20.20.70">
    <property type="entry name" value="Aldolase class I"/>
    <property type="match status" value="1"/>
</dbReference>
<proteinExistence type="inferred from homology"/>
<dbReference type="Pfam" id="PF04055">
    <property type="entry name" value="Radical_SAM"/>
    <property type="match status" value="1"/>
</dbReference>
<dbReference type="InterPro" id="IPR058240">
    <property type="entry name" value="rSAM_sf"/>
</dbReference>
<dbReference type="AlphaFoldDB" id="A0A413VJG3"/>
<evidence type="ECO:0000256" key="6">
    <source>
        <dbReference type="ARBA" id="ARBA00023601"/>
    </source>
</evidence>
<dbReference type="GO" id="GO:0046872">
    <property type="term" value="F:metal ion binding"/>
    <property type="evidence" value="ECO:0007669"/>
    <property type="project" value="UniProtKB-KW"/>
</dbReference>
<dbReference type="CDD" id="cd01335">
    <property type="entry name" value="Radical_SAM"/>
    <property type="match status" value="1"/>
</dbReference>
<dbReference type="RefSeq" id="WP_122201912.1">
    <property type="nucleotide sequence ID" value="NZ_CABJFV010000014.1"/>
</dbReference>
<dbReference type="EMBL" id="QSGO01000014">
    <property type="protein sequence ID" value="RHB33717.1"/>
    <property type="molecule type" value="Genomic_DNA"/>
</dbReference>
<dbReference type="SUPFAM" id="SSF102114">
    <property type="entry name" value="Radical SAM enzymes"/>
    <property type="match status" value="1"/>
</dbReference>
<comment type="cofactor">
    <cofactor evidence="1">
        <name>[4Fe-4S] cluster</name>
        <dbReference type="ChEBI" id="CHEBI:49883"/>
    </cofactor>
</comment>
<keyword evidence="2" id="KW-0949">S-adenosyl-L-methionine</keyword>
<evidence type="ECO:0000256" key="3">
    <source>
        <dbReference type="ARBA" id="ARBA00022723"/>
    </source>
</evidence>
<evidence type="ECO:0000256" key="1">
    <source>
        <dbReference type="ARBA" id="ARBA00001966"/>
    </source>
</evidence>
<evidence type="ECO:0000313" key="9">
    <source>
        <dbReference type="Proteomes" id="UP000284379"/>
    </source>
</evidence>
<dbReference type="SFLD" id="SFLDG01386">
    <property type="entry name" value="main_SPASM_domain-containing"/>
    <property type="match status" value="1"/>
</dbReference>
<evidence type="ECO:0000259" key="7">
    <source>
        <dbReference type="Pfam" id="PF04055"/>
    </source>
</evidence>
<dbReference type="Proteomes" id="UP000284379">
    <property type="component" value="Unassembled WGS sequence"/>
</dbReference>
<dbReference type="SFLD" id="SFLDG01067">
    <property type="entry name" value="SPASM/twitch_domain_containing"/>
    <property type="match status" value="1"/>
</dbReference>
<dbReference type="InterPro" id="IPR013785">
    <property type="entry name" value="Aldolase_TIM"/>
</dbReference>
<evidence type="ECO:0000313" key="8">
    <source>
        <dbReference type="EMBL" id="RHB33717.1"/>
    </source>
</evidence>
<evidence type="ECO:0000256" key="2">
    <source>
        <dbReference type="ARBA" id="ARBA00022691"/>
    </source>
</evidence>
<keyword evidence="5" id="KW-0411">Iron-sulfur</keyword>
<reference evidence="8 9" key="1">
    <citation type="submission" date="2018-08" db="EMBL/GenBank/DDBJ databases">
        <title>A genome reference for cultivated species of the human gut microbiota.</title>
        <authorList>
            <person name="Zou Y."/>
            <person name="Xue W."/>
            <person name="Luo G."/>
        </authorList>
    </citation>
    <scope>NUCLEOTIDE SEQUENCE [LARGE SCALE GENOMIC DNA]</scope>
    <source>
        <strain evidence="8 9">AM40-30BH</strain>
    </source>
</reference>
<dbReference type="InterPro" id="IPR007197">
    <property type="entry name" value="rSAM"/>
</dbReference>
<dbReference type="InterPro" id="IPR023867">
    <property type="entry name" value="Sulphatase_maturase_rSAM"/>
</dbReference>
<comment type="caution">
    <text evidence="8">The sequence shown here is derived from an EMBL/GenBank/DDBJ whole genome shotgun (WGS) entry which is preliminary data.</text>
</comment>
<comment type="similarity">
    <text evidence="6">Belongs to the radical SAM superfamily. Anaerobic sulfatase-maturating enzyme family.</text>
</comment>
<dbReference type="GO" id="GO:0051536">
    <property type="term" value="F:iron-sulfur cluster binding"/>
    <property type="evidence" value="ECO:0007669"/>
    <property type="project" value="UniProtKB-KW"/>
</dbReference>
<keyword evidence="3" id="KW-0479">Metal-binding</keyword>
<name>A0A413VJG3_9BACE</name>
<gene>
    <name evidence="8" type="ORF">DW888_15340</name>
</gene>
<dbReference type="PANTHER" id="PTHR43273">
    <property type="entry name" value="ANAEROBIC SULFATASE-MATURATING ENZYME HOMOLOG ASLB-RELATED"/>
    <property type="match status" value="1"/>
</dbReference>
<dbReference type="GO" id="GO:0016491">
    <property type="term" value="F:oxidoreductase activity"/>
    <property type="evidence" value="ECO:0007669"/>
    <property type="project" value="InterPro"/>
</dbReference>
<evidence type="ECO:0000256" key="5">
    <source>
        <dbReference type="ARBA" id="ARBA00023014"/>
    </source>
</evidence>
<sequence>MKKIIRYEKIKRCTCTLYMTEACNLNCVYCYEHKKGTAIMPMNIAQEGIRSTFERAIRDNIEYVEILFHGGEPFLAFERIKEICDWIWTQEWPVKYICYATTNGTLIHGEIRNWLLENKDRFILGLSLDGTPEMHNRNRSDSYSKIDIDLFRNTWPEQGVKMTPSPGTLSSLADGVIYVHELGFKKNNCTFASGVNWETDENGKAIDYKKILAEQLMKLATYYLEHPEVLPVDMLNIKFLAVAAGINSLTDKLCGAGTIMRCWTPDGQCLPCHLFYEVSKETKEKLPEIKLDCHQELSDSRCKNCILETVCPTCYGGSFVSYRDVSKRDPYTCEITKIRSLAGSWMIGQMLNTPQTYAALKDMSEEELAMTAKGVMMVQELFDEG</sequence>
<organism evidence="8 9">
    <name type="scientific">Bacteroides nordii</name>
    <dbReference type="NCBI Taxonomy" id="291645"/>
    <lineage>
        <taxon>Bacteria</taxon>
        <taxon>Pseudomonadati</taxon>
        <taxon>Bacteroidota</taxon>
        <taxon>Bacteroidia</taxon>
        <taxon>Bacteroidales</taxon>
        <taxon>Bacteroidaceae</taxon>
        <taxon>Bacteroides</taxon>
    </lineage>
</organism>
<protein>
    <submittedName>
        <fullName evidence="8">Radical SAM protein</fullName>
    </submittedName>
</protein>
<dbReference type="SFLD" id="SFLDG01384">
    <property type="entry name" value="thioether_bond_formation_requi"/>
    <property type="match status" value="1"/>
</dbReference>
<dbReference type="SFLD" id="SFLDS00029">
    <property type="entry name" value="Radical_SAM"/>
    <property type="match status" value="1"/>
</dbReference>
<evidence type="ECO:0000256" key="4">
    <source>
        <dbReference type="ARBA" id="ARBA00023004"/>
    </source>
</evidence>
<dbReference type="PANTHER" id="PTHR43273:SF3">
    <property type="entry name" value="ANAEROBIC SULFATASE-MATURATING ENZYME HOMOLOG ASLB-RELATED"/>
    <property type="match status" value="1"/>
</dbReference>
<feature type="domain" description="Radical SAM core" evidence="7">
    <location>
        <begin position="18"/>
        <end position="143"/>
    </location>
</feature>